<protein>
    <submittedName>
        <fullName evidence="3">DUF2231 domain-containing protein</fullName>
    </submittedName>
</protein>
<organism evidence="3 4">
    <name type="scientific">Streptomyces flavochromogenes</name>
    <dbReference type="NCBI Taxonomy" id="68199"/>
    <lineage>
        <taxon>Bacteria</taxon>
        <taxon>Bacillati</taxon>
        <taxon>Actinomycetota</taxon>
        <taxon>Actinomycetes</taxon>
        <taxon>Kitasatosporales</taxon>
        <taxon>Streptomycetaceae</taxon>
        <taxon>Streptomyces</taxon>
    </lineage>
</organism>
<keyword evidence="1" id="KW-0472">Membrane</keyword>
<feature type="transmembrane region" description="Helical" evidence="1">
    <location>
        <begin position="74"/>
        <end position="94"/>
    </location>
</feature>
<keyword evidence="4" id="KW-1185">Reference proteome</keyword>
<reference evidence="3 4" key="1">
    <citation type="submission" date="2024-10" db="EMBL/GenBank/DDBJ databases">
        <title>The Natural Products Discovery Center: Release of the First 8490 Sequenced Strains for Exploring Actinobacteria Biosynthetic Diversity.</title>
        <authorList>
            <person name="Kalkreuter E."/>
            <person name="Kautsar S.A."/>
            <person name="Yang D."/>
            <person name="Bader C.D."/>
            <person name="Teijaro C.N."/>
            <person name="Fluegel L."/>
            <person name="Davis C.M."/>
            <person name="Simpson J.R."/>
            <person name="Lauterbach L."/>
            <person name="Steele A.D."/>
            <person name="Gui C."/>
            <person name="Meng S."/>
            <person name="Li G."/>
            <person name="Viehrig K."/>
            <person name="Ye F."/>
            <person name="Su P."/>
            <person name="Kiefer A.F."/>
            <person name="Nichols A."/>
            <person name="Cepeda A.J."/>
            <person name="Yan W."/>
            <person name="Fan B."/>
            <person name="Jiang Y."/>
            <person name="Adhikari A."/>
            <person name="Zheng C.-J."/>
            <person name="Schuster L."/>
            <person name="Cowan T.M."/>
            <person name="Smanski M.J."/>
            <person name="Chevrette M.G."/>
            <person name="De Carvalho L.P.S."/>
            <person name="Shen B."/>
        </authorList>
    </citation>
    <scope>NUCLEOTIDE SEQUENCE [LARGE SCALE GENOMIC DNA]</scope>
    <source>
        <strain evidence="3 4">NPDC012605</strain>
    </source>
</reference>
<dbReference type="Pfam" id="PF09990">
    <property type="entry name" value="DUF2231"/>
    <property type="match status" value="1"/>
</dbReference>
<name>A0ABW6Y2S2_9ACTN</name>
<dbReference type="Proteomes" id="UP001602370">
    <property type="component" value="Unassembled WGS sequence"/>
</dbReference>
<keyword evidence="1" id="KW-0812">Transmembrane</keyword>
<keyword evidence="1" id="KW-1133">Transmembrane helix</keyword>
<accession>A0ABW6Y2S2</accession>
<dbReference type="EMBL" id="JBIBDZ010000017">
    <property type="protein sequence ID" value="MFF5924062.1"/>
    <property type="molecule type" value="Genomic_DNA"/>
</dbReference>
<gene>
    <name evidence="3" type="ORF">ACFY8C_37920</name>
</gene>
<dbReference type="InterPro" id="IPR019251">
    <property type="entry name" value="DUF2231_TM"/>
</dbReference>
<evidence type="ECO:0000256" key="1">
    <source>
        <dbReference type="SAM" id="Phobius"/>
    </source>
</evidence>
<proteinExistence type="predicted"/>
<evidence type="ECO:0000313" key="3">
    <source>
        <dbReference type="EMBL" id="MFF5924062.1"/>
    </source>
</evidence>
<sequence length="172" mass="17628">MPRTMDRLERAAALDGAADRMRSVVRAAPLGRGRDVLRGRWLGHPVHPLLVHVPIGAWLSAAVLDLLPGQRRAARTLVGVGLVGVAPAAVSGWVDWAELDLPRRRLGLAHAATNVAAVALYAASFAARGGNHTGLGRALGFAGLLAVGATGAIGGHLAHHRAPATATTPGDA</sequence>
<evidence type="ECO:0000313" key="4">
    <source>
        <dbReference type="Proteomes" id="UP001602370"/>
    </source>
</evidence>
<dbReference type="RefSeq" id="WP_158710602.1">
    <property type="nucleotide sequence ID" value="NZ_JBIBDZ010000017.1"/>
</dbReference>
<feature type="domain" description="DUF2231" evidence="2">
    <location>
        <begin position="43"/>
        <end position="159"/>
    </location>
</feature>
<feature type="transmembrane region" description="Helical" evidence="1">
    <location>
        <begin position="106"/>
        <end position="126"/>
    </location>
</feature>
<comment type="caution">
    <text evidence="3">The sequence shown here is derived from an EMBL/GenBank/DDBJ whole genome shotgun (WGS) entry which is preliminary data.</text>
</comment>
<feature type="transmembrane region" description="Helical" evidence="1">
    <location>
        <begin position="138"/>
        <end position="158"/>
    </location>
</feature>
<evidence type="ECO:0000259" key="2">
    <source>
        <dbReference type="Pfam" id="PF09990"/>
    </source>
</evidence>